<dbReference type="SUPFAM" id="SSF50692">
    <property type="entry name" value="ADC-like"/>
    <property type="match status" value="1"/>
</dbReference>
<dbReference type="AlphaFoldDB" id="A0A1S1NMM3"/>
<dbReference type="Gene3D" id="2.20.25.90">
    <property type="entry name" value="ADC-like domains"/>
    <property type="match status" value="1"/>
</dbReference>
<evidence type="ECO:0000256" key="3">
    <source>
        <dbReference type="ARBA" id="ARBA00023002"/>
    </source>
</evidence>
<dbReference type="Pfam" id="PF01568">
    <property type="entry name" value="Molydop_binding"/>
    <property type="match status" value="1"/>
</dbReference>
<evidence type="ECO:0000256" key="2">
    <source>
        <dbReference type="ARBA" id="ARBA00022723"/>
    </source>
</evidence>
<dbReference type="InterPro" id="IPR006963">
    <property type="entry name" value="Mopterin_OxRdtase_4Fe-4S_dom"/>
</dbReference>
<dbReference type="PROSITE" id="PS00490">
    <property type="entry name" value="MOLYBDOPTERIN_PROK_2"/>
    <property type="match status" value="1"/>
</dbReference>
<organism evidence="7 8">
    <name type="scientific">Mycobacterium talmoniae</name>
    <dbReference type="NCBI Taxonomy" id="1858794"/>
    <lineage>
        <taxon>Bacteria</taxon>
        <taxon>Bacillati</taxon>
        <taxon>Actinomycetota</taxon>
        <taxon>Actinomycetes</taxon>
        <taxon>Mycobacteriales</taxon>
        <taxon>Mycobacteriaceae</taxon>
        <taxon>Mycobacterium</taxon>
    </lineage>
</organism>
<dbReference type="Gene3D" id="2.40.40.20">
    <property type="match status" value="1"/>
</dbReference>
<feature type="domain" description="4Fe-4S Mo/W bis-MGD-type" evidence="6">
    <location>
        <begin position="3"/>
        <end position="60"/>
    </location>
</feature>
<dbReference type="GO" id="GO:0046872">
    <property type="term" value="F:metal ion binding"/>
    <property type="evidence" value="ECO:0007669"/>
    <property type="project" value="UniProtKB-KW"/>
</dbReference>
<dbReference type="SMART" id="SM00926">
    <property type="entry name" value="Molybdop_Fe4S4"/>
    <property type="match status" value="1"/>
</dbReference>
<keyword evidence="1" id="KW-0004">4Fe-4S</keyword>
<keyword evidence="2" id="KW-0479">Metal-binding</keyword>
<evidence type="ECO:0000256" key="4">
    <source>
        <dbReference type="ARBA" id="ARBA00023004"/>
    </source>
</evidence>
<comment type="caution">
    <text evidence="7">The sequence shown here is derived from an EMBL/GenBank/DDBJ whole genome shotgun (WGS) entry which is preliminary data.</text>
</comment>
<dbReference type="RefSeq" id="WP_071025976.1">
    <property type="nucleotide sequence ID" value="NZ_MLQM01000053.1"/>
</dbReference>
<proteinExistence type="predicted"/>
<dbReference type="Proteomes" id="UP000179734">
    <property type="component" value="Unassembled WGS sequence"/>
</dbReference>
<sequence length="831" mass="88719">MAGPDLKSTSCVLCECNCGITVELDGRRFAKIRGDKAHPASQGYTCEKAMRLDLYQNGPHRISTPLKRMADGSYAEIDWDTALDEITAKLTAIKNRYGGDTIFFYGGGGQGNHLGSANALALRAALGSTYHSNALAQEKTGEMWVDGRLYGGHTKGDFEHAEVLVFVGKNPWQSHSFPRARPVLKQVAADPNRSIIVVDPRRSETAAIADFHLQVAPGGDAWLMAALVAVIVQEDLVDADFVAAHVTGYQPVRAAFTALDVAVLADKAGVGEEQIRAAARRIASASSVCVYEDLGIQQAPNSTLVSYLNKLVWILTGNFGRPGTMFLHSSFAALAGGPPSSTGQGKPSTRLDRITKKATAKAVSTAGAALATGLPALARVGRLRPLLETGAGALLDAMVPVAGGMLAATAPGSGGGARTSPVTGAKIIGGLIPCNSVADEVLTDHPDRFRAMWIDSSNPAHSLADSKRFRAAMAALELSVVIDVAFTETARLADYVLPASSQFEKPEATFFNFEFPRNVFHLRKPVVDPLPGTLDEPQIYARLLRRLHVVDDVVLDRLRRAAHAGRDTFGAAFFGALAAKPRLGKLAPYLLYETLGETLPPSVRGAAALWGVSQLCAVSNPKAVARAGFTGRGLAPGNKLFDAIIGSPSGVVFTDDAWDDVWHYVKRADRRFTIAIDTLLDRVRELETARSVWTTEEFPLVLAAGERRSFTANTIFRNPDWRRRDRHGSLRVSAEDAERLQLTDGGQARLVTQNGSATVTVEISDMMRAGNIALPNGLGLDCPTGDGSMTSAGVSPNELTGVGLKDDFAGTPWHKHVPARLEALTAGNPPR</sequence>
<dbReference type="SUPFAM" id="SSF53706">
    <property type="entry name" value="Formate dehydrogenase/DMSO reductase, domains 1-3"/>
    <property type="match status" value="1"/>
</dbReference>
<keyword evidence="5" id="KW-0411">Iron-sulfur</keyword>
<accession>A0A1S1NMM3</accession>
<evidence type="ECO:0000256" key="1">
    <source>
        <dbReference type="ARBA" id="ARBA00022485"/>
    </source>
</evidence>
<dbReference type="PROSITE" id="PS51669">
    <property type="entry name" value="4FE4S_MOW_BIS_MGD"/>
    <property type="match status" value="1"/>
</dbReference>
<dbReference type="InterPro" id="IPR006656">
    <property type="entry name" value="Mopterin_OxRdtase"/>
</dbReference>
<dbReference type="PANTHER" id="PTHR43105:SF9">
    <property type="entry name" value="NADPH-FE(3+) OXIDOREDUCTASE SUBUNIT ALPHA"/>
    <property type="match status" value="1"/>
</dbReference>
<evidence type="ECO:0000313" key="7">
    <source>
        <dbReference type="EMBL" id="OHV04024.1"/>
    </source>
</evidence>
<dbReference type="Pfam" id="PF04879">
    <property type="entry name" value="Molybdop_Fe4S4"/>
    <property type="match status" value="1"/>
</dbReference>
<dbReference type="InterPro" id="IPR009010">
    <property type="entry name" value="Asp_de-COase-like_dom_sf"/>
</dbReference>
<dbReference type="InterPro" id="IPR006657">
    <property type="entry name" value="MoPterin_dinucl-bd_dom"/>
</dbReference>
<dbReference type="GO" id="GO:0051539">
    <property type="term" value="F:4 iron, 4 sulfur cluster binding"/>
    <property type="evidence" value="ECO:0007669"/>
    <property type="project" value="UniProtKB-KW"/>
</dbReference>
<dbReference type="InterPro" id="IPR006655">
    <property type="entry name" value="Mopterin_OxRdtase_prok_CS"/>
</dbReference>
<evidence type="ECO:0000256" key="5">
    <source>
        <dbReference type="ARBA" id="ARBA00023014"/>
    </source>
</evidence>
<evidence type="ECO:0000313" key="8">
    <source>
        <dbReference type="Proteomes" id="UP000179734"/>
    </source>
</evidence>
<dbReference type="EMBL" id="MLQM01000053">
    <property type="protein sequence ID" value="OHV04024.1"/>
    <property type="molecule type" value="Genomic_DNA"/>
</dbReference>
<reference evidence="7 8" key="1">
    <citation type="submission" date="2016-10" db="EMBL/GenBank/DDBJ databases">
        <title>Genome sequence of Mycobacterium talmonii.</title>
        <authorList>
            <person name="Greninger A.L."/>
            <person name="Elliott B."/>
            <person name="Vasireddy S."/>
            <person name="Vasireddy R."/>
        </authorList>
    </citation>
    <scope>NUCLEOTIDE SEQUENCE [LARGE SCALE GENOMIC DNA]</scope>
    <source>
        <strain evidence="8">NE-TNMC-100812</strain>
    </source>
</reference>
<dbReference type="Pfam" id="PF00384">
    <property type="entry name" value="Molybdopterin"/>
    <property type="match status" value="1"/>
</dbReference>
<name>A0A1S1NMM3_9MYCO</name>
<gene>
    <name evidence="7" type="ORF">BKN37_11890</name>
</gene>
<keyword evidence="4" id="KW-0408">Iron</keyword>
<evidence type="ECO:0000259" key="6">
    <source>
        <dbReference type="PROSITE" id="PS51669"/>
    </source>
</evidence>
<dbReference type="InterPro" id="IPR050123">
    <property type="entry name" value="Prok_molybdopt-oxidoreductase"/>
</dbReference>
<dbReference type="GO" id="GO:0016491">
    <property type="term" value="F:oxidoreductase activity"/>
    <property type="evidence" value="ECO:0007669"/>
    <property type="project" value="UniProtKB-KW"/>
</dbReference>
<keyword evidence="8" id="KW-1185">Reference proteome</keyword>
<dbReference type="Gene3D" id="3.40.50.740">
    <property type="match status" value="2"/>
</dbReference>
<dbReference type="GO" id="GO:0043546">
    <property type="term" value="F:molybdopterin cofactor binding"/>
    <property type="evidence" value="ECO:0007669"/>
    <property type="project" value="InterPro"/>
</dbReference>
<dbReference type="Gene3D" id="3.40.228.10">
    <property type="entry name" value="Dimethylsulfoxide Reductase, domain 2"/>
    <property type="match status" value="1"/>
</dbReference>
<protein>
    <submittedName>
        <fullName evidence="7">Molybdopterin oxidoreductase</fullName>
    </submittedName>
</protein>
<dbReference type="PANTHER" id="PTHR43105">
    <property type="entry name" value="RESPIRATORY NITRATE REDUCTASE"/>
    <property type="match status" value="1"/>
</dbReference>
<dbReference type="GO" id="GO:0016020">
    <property type="term" value="C:membrane"/>
    <property type="evidence" value="ECO:0007669"/>
    <property type="project" value="TreeGrafter"/>
</dbReference>
<keyword evidence="3" id="KW-0560">Oxidoreductase</keyword>